<comment type="similarity">
    <text evidence="2">Belongs to the MgtC/SapB family.</text>
</comment>
<dbReference type="SUPFAM" id="SSF55021">
    <property type="entry name" value="ACT-like"/>
    <property type="match status" value="1"/>
</dbReference>
<feature type="transmembrane region" description="Helical" evidence="7">
    <location>
        <begin position="42"/>
        <end position="62"/>
    </location>
</feature>
<keyword evidence="3" id="KW-1003">Cell membrane</keyword>
<organism evidence="9 10">
    <name type="scientific">Seinonella peptonophila</name>
    <dbReference type="NCBI Taxonomy" id="112248"/>
    <lineage>
        <taxon>Bacteria</taxon>
        <taxon>Bacillati</taxon>
        <taxon>Bacillota</taxon>
        <taxon>Bacilli</taxon>
        <taxon>Bacillales</taxon>
        <taxon>Thermoactinomycetaceae</taxon>
        <taxon>Seinonella</taxon>
    </lineage>
</organism>
<keyword evidence="5 7" id="KW-1133">Transmembrane helix</keyword>
<feature type="domain" description="ACT" evidence="8">
    <location>
        <begin position="156"/>
        <end position="230"/>
    </location>
</feature>
<dbReference type="PROSITE" id="PS51671">
    <property type="entry name" value="ACT"/>
    <property type="match status" value="1"/>
</dbReference>
<dbReference type="GO" id="GO:0005886">
    <property type="term" value="C:plasma membrane"/>
    <property type="evidence" value="ECO:0007669"/>
    <property type="project" value="UniProtKB-SubCell"/>
</dbReference>
<dbReference type="Gene3D" id="3.30.70.260">
    <property type="match status" value="1"/>
</dbReference>
<dbReference type="PRINTS" id="PR01837">
    <property type="entry name" value="MGTCSAPBPROT"/>
</dbReference>
<dbReference type="Pfam" id="PF02308">
    <property type="entry name" value="MgtC"/>
    <property type="match status" value="1"/>
</dbReference>
<evidence type="ECO:0000256" key="7">
    <source>
        <dbReference type="SAM" id="Phobius"/>
    </source>
</evidence>
<dbReference type="InterPro" id="IPR003416">
    <property type="entry name" value="MgtC/SapB/SrpB/YhiD_fam"/>
</dbReference>
<dbReference type="OrthoDB" id="9811198at2"/>
<evidence type="ECO:0000256" key="6">
    <source>
        <dbReference type="ARBA" id="ARBA00023136"/>
    </source>
</evidence>
<dbReference type="AlphaFoldDB" id="A0A1M4YTG2"/>
<dbReference type="InterPro" id="IPR049177">
    <property type="entry name" value="MgtC_SapB_SrpB_YhiD_N"/>
</dbReference>
<evidence type="ECO:0000256" key="2">
    <source>
        <dbReference type="ARBA" id="ARBA00009298"/>
    </source>
</evidence>
<dbReference type="EMBL" id="FQVL01000007">
    <property type="protein sequence ID" value="SHF09023.1"/>
    <property type="molecule type" value="Genomic_DNA"/>
</dbReference>
<feature type="transmembrane region" description="Helical" evidence="7">
    <location>
        <begin position="109"/>
        <end position="141"/>
    </location>
</feature>
<dbReference type="PANTHER" id="PTHR33778">
    <property type="entry name" value="PROTEIN MGTC"/>
    <property type="match status" value="1"/>
</dbReference>
<evidence type="ECO:0000256" key="5">
    <source>
        <dbReference type="ARBA" id="ARBA00022989"/>
    </source>
</evidence>
<keyword evidence="4 7" id="KW-0812">Transmembrane</keyword>
<gene>
    <name evidence="9" type="ORF">SAMN05444392_107133</name>
</gene>
<evidence type="ECO:0000256" key="1">
    <source>
        <dbReference type="ARBA" id="ARBA00004651"/>
    </source>
</evidence>
<proteinExistence type="inferred from homology"/>
<dbReference type="PANTHER" id="PTHR33778:SF1">
    <property type="entry name" value="MAGNESIUM TRANSPORTER YHID-RELATED"/>
    <property type="match status" value="1"/>
</dbReference>
<evidence type="ECO:0000313" key="9">
    <source>
        <dbReference type="EMBL" id="SHF09023.1"/>
    </source>
</evidence>
<evidence type="ECO:0000313" key="10">
    <source>
        <dbReference type="Proteomes" id="UP000184476"/>
    </source>
</evidence>
<feature type="transmembrane region" description="Helical" evidence="7">
    <location>
        <begin position="13"/>
        <end position="30"/>
    </location>
</feature>
<name>A0A1M4YTG2_9BACL</name>
<evidence type="ECO:0000256" key="3">
    <source>
        <dbReference type="ARBA" id="ARBA00022475"/>
    </source>
</evidence>
<dbReference type="STRING" id="112248.SAMN05444392_107133"/>
<dbReference type="InterPro" id="IPR002912">
    <property type="entry name" value="ACT_dom"/>
</dbReference>
<keyword evidence="6 7" id="KW-0472">Membrane</keyword>
<keyword evidence="10" id="KW-1185">Reference proteome</keyword>
<dbReference type="InterPro" id="IPR045865">
    <property type="entry name" value="ACT-like_dom_sf"/>
</dbReference>
<evidence type="ECO:0000259" key="8">
    <source>
        <dbReference type="PROSITE" id="PS51671"/>
    </source>
</evidence>
<sequence length="230" mass="25087">MVSLLWNVPYFEITLRLFLAALLAGLIGWERERDNHPAGFRTHILVCVGSALIMLISVYGFGEFMNSPNVRFDPSRIGAQVVSGIGFLGAGTIIRQGVTVSGLTTAASLWVVAGIGLAVGAGFMFGAVLATALVLVSLEVLNRVDQWALRKNRLRVFTMEIEDQRGKLSELANAFVDLGGSVQKIDIKQYGVAKPNVKIQFTVMMNEEVKVEDLCDEIRTIDGVQSIQTE</sequence>
<evidence type="ECO:0000256" key="4">
    <source>
        <dbReference type="ARBA" id="ARBA00022692"/>
    </source>
</evidence>
<protein>
    <submittedName>
        <fullName evidence="9">Putative Mg2+ transporter-C (MgtC) family protein</fullName>
    </submittedName>
</protein>
<dbReference type="RefSeq" id="WP_073155138.1">
    <property type="nucleotide sequence ID" value="NZ_FQVL01000007.1"/>
</dbReference>
<reference evidence="9 10" key="1">
    <citation type="submission" date="2016-11" db="EMBL/GenBank/DDBJ databases">
        <authorList>
            <person name="Jaros S."/>
            <person name="Januszkiewicz K."/>
            <person name="Wedrychowicz H."/>
        </authorList>
    </citation>
    <scope>NUCLEOTIDE SEQUENCE [LARGE SCALE GENOMIC DNA]</scope>
    <source>
        <strain evidence="9 10">DSM 44666</strain>
    </source>
</reference>
<accession>A0A1M4YTG2</accession>
<dbReference type="Proteomes" id="UP000184476">
    <property type="component" value="Unassembled WGS sequence"/>
</dbReference>
<comment type="subcellular location">
    <subcellularLocation>
        <location evidence="1">Cell membrane</location>
        <topology evidence="1">Multi-pass membrane protein</topology>
    </subcellularLocation>
</comment>